<protein>
    <submittedName>
        <fullName evidence="1">Uncharacterized protein</fullName>
    </submittedName>
</protein>
<organism evidence="1 2">
    <name type="scientific">Paraphaeosphaeria sporulosa</name>
    <dbReference type="NCBI Taxonomy" id="1460663"/>
    <lineage>
        <taxon>Eukaryota</taxon>
        <taxon>Fungi</taxon>
        <taxon>Dikarya</taxon>
        <taxon>Ascomycota</taxon>
        <taxon>Pezizomycotina</taxon>
        <taxon>Dothideomycetes</taxon>
        <taxon>Pleosporomycetidae</taxon>
        <taxon>Pleosporales</taxon>
        <taxon>Massarineae</taxon>
        <taxon>Didymosphaeriaceae</taxon>
        <taxon>Paraphaeosphaeria</taxon>
    </lineage>
</organism>
<evidence type="ECO:0000313" key="2">
    <source>
        <dbReference type="Proteomes" id="UP000077069"/>
    </source>
</evidence>
<dbReference type="GeneID" id="28757206"/>
<keyword evidence="2" id="KW-1185">Reference proteome</keyword>
<accession>A0A177CJM4</accession>
<proteinExistence type="predicted"/>
<feature type="non-terminal residue" evidence="1">
    <location>
        <position position="1"/>
    </location>
</feature>
<reference evidence="1 2" key="1">
    <citation type="submission" date="2016-05" db="EMBL/GenBank/DDBJ databases">
        <title>Comparative analysis of secretome profiles of manganese(II)-oxidizing ascomycete fungi.</title>
        <authorList>
            <consortium name="DOE Joint Genome Institute"/>
            <person name="Zeiner C.A."/>
            <person name="Purvine S.O."/>
            <person name="Zink E.M."/>
            <person name="Wu S."/>
            <person name="Pasa-Tolic L."/>
            <person name="Chaput D.L."/>
            <person name="Haridas S."/>
            <person name="Grigoriev I.V."/>
            <person name="Santelli C.M."/>
            <person name="Hansel C.M."/>
        </authorList>
    </citation>
    <scope>NUCLEOTIDE SEQUENCE [LARGE SCALE GENOMIC DNA]</scope>
    <source>
        <strain evidence="1 2">AP3s5-JAC2a</strain>
    </source>
</reference>
<dbReference type="RefSeq" id="XP_018037871.1">
    <property type="nucleotide sequence ID" value="XM_018173720.1"/>
</dbReference>
<sequence>NITVAFFNDSDSTSCDSADTSKALVLTTRTIPASFVCFNVSDLFTQSNTTGFSNGSTPYSHPEQLELPNRVDWLISNLDNYDSNANYSRVWYEQNGPTGKVEEGVNGQWVFYIYAFEDCKQVGGDAFDQNKNPWFENSCQTKDGGQCRTVPNTIKSFGLNKADEYNKGHGGCATWAYMGDAKRL</sequence>
<dbReference type="EMBL" id="KV441551">
    <property type="protein sequence ID" value="OAG07506.1"/>
    <property type="molecule type" value="Genomic_DNA"/>
</dbReference>
<dbReference type="Proteomes" id="UP000077069">
    <property type="component" value="Unassembled WGS sequence"/>
</dbReference>
<dbReference type="InParanoid" id="A0A177CJM4"/>
<name>A0A177CJM4_9PLEO</name>
<dbReference type="AlphaFoldDB" id="A0A177CJM4"/>
<dbReference type="OrthoDB" id="3878372at2759"/>
<gene>
    <name evidence="1" type="ORF">CC84DRAFT_1076306</name>
</gene>
<evidence type="ECO:0000313" key="1">
    <source>
        <dbReference type="EMBL" id="OAG07506.1"/>
    </source>
</evidence>
<feature type="non-terminal residue" evidence="1">
    <location>
        <position position="184"/>
    </location>
</feature>